<reference evidence="2" key="2">
    <citation type="submission" date="2015-01" db="EMBL/GenBank/DDBJ databases">
        <title>Evolutionary Origins and Diversification of the Mycorrhizal Mutualists.</title>
        <authorList>
            <consortium name="DOE Joint Genome Institute"/>
            <consortium name="Mycorrhizal Genomics Consortium"/>
            <person name="Kohler A."/>
            <person name="Kuo A."/>
            <person name="Nagy L.G."/>
            <person name="Floudas D."/>
            <person name="Copeland A."/>
            <person name="Barry K.W."/>
            <person name="Cichocki N."/>
            <person name="Veneault-Fourrey C."/>
            <person name="LaButti K."/>
            <person name="Lindquist E.A."/>
            <person name="Lipzen A."/>
            <person name="Lundell T."/>
            <person name="Morin E."/>
            <person name="Murat C."/>
            <person name="Riley R."/>
            <person name="Ohm R."/>
            <person name="Sun H."/>
            <person name="Tunlid A."/>
            <person name="Henrissat B."/>
            <person name="Grigoriev I.V."/>
            <person name="Hibbett D.S."/>
            <person name="Martin F."/>
        </authorList>
    </citation>
    <scope>NUCLEOTIDE SEQUENCE [LARGE SCALE GENOMIC DNA]</scope>
    <source>
        <strain evidence="2">LaAM-08-1</strain>
    </source>
</reference>
<evidence type="ECO:0000313" key="1">
    <source>
        <dbReference type="EMBL" id="KIJ97366.1"/>
    </source>
</evidence>
<accession>A0A0C9XID0</accession>
<gene>
    <name evidence="1" type="ORF">K443DRAFT_253375</name>
</gene>
<dbReference type="Proteomes" id="UP000054477">
    <property type="component" value="Unassembled WGS sequence"/>
</dbReference>
<keyword evidence="2" id="KW-1185">Reference proteome</keyword>
<protein>
    <submittedName>
        <fullName evidence="1">Unplaced genomic scaffold K443scaffold_160, whole genome shotgun sequence</fullName>
    </submittedName>
</protein>
<organism evidence="1 2">
    <name type="scientific">Laccaria amethystina LaAM-08-1</name>
    <dbReference type="NCBI Taxonomy" id="1095629"/>
    <lineage>
        <taxon>Eukaryota</taxon>
        <taxon>Fungi</taxon>
        <taxon>Dikarya</taxon>
        <taxon>Basidiomycota</taxon>
        <taxon>Agaricomycotina</taxon>
        <taxon>Agaricomycetes</taxon>
        <taxon>Agaricomycetidae</taxon>
        <taxon>Agaricales</taxon>
        <taxon>Agaricineae</taxon>
        <taxon>Hydnangiaceae</taxon>
        <taxon>Laccaria</taxon>
    </lineage>
</organism>
<evidence type="ECO:0000313" key="2">
    <source>
        <dbReference type="Proteomes" id="UP000054477"/>
    </source>
</evidence>
<dbReference type="HOGENOM" id="CLU_1825584_0_0_1"/>
<reference evidence="1 2" key="1">
    <citation type="submission" date="2014-04" db="EMBL/GenBank/DDBJ databases">
        <authorList>
            <consortium name="DOE Joint Genome Institute"/>
            <person name="Kuo A."/>
            <person name="Kohler A."/>
            <person name="Nagy L.G."/>
            <person name="Floudas D."/>
            <person name="Copeland A."/>
            <person name="Barry K.W."/>
            <person name="Cichocki N."/>
            <person name="Veneault-Fourrey C."/>
            <person name="LaButti K."/>
            <person name="Lindquist E.A."/>
            <person name="Lipzen A."/>
            <person name="Lundell T."/>
            <person name="Morin E."/>
            <person name="Murat C."/>
            <person name="Sun H."/>
            <person name="Tunlid A."/>
            <person name="Henrissat B."/>
            <person name="Grigoriev I.V."/>
            <person name="Hibbett D.S."/>
            <person name="Martin F."/>
            <person name="Nordberg H.P."/>
            <person name="Cantor M.N."/>
            <person name="Hua S.X."/>
        </authorList>
    </citation>
    <scope>NUCLEOTIDE SEQUENCE [LARGE SCALE GENOMIC DNA]</scope>
    <source>
        <strain evidence="1 2">LaAM-08-1</strain>
    </source>
</reference>
<name>A0A0C9XID0_9AGAR</name>
<dbReference type="AlphaFoldDB" id="A0A0C9XID0"/>
<proteinExistence type="predicted"/>
<sequence>MHSNFGEEQNRKLIVIDTCTHGVQSSLQGFSHCAQSYVFRIFRPSQLWSPFGAHSLLHSERRSKFSMTGWKVNRPHVPLDEHKDTHTFETSRPNLLAHSLPPPSLPSLLPKWSATRSDSSTFNTNQCRERSYFYRTSKRCG</sequence>
<dbReference type="EMBL" id="KN838695">
    <property type="protein sequence ID" value="KIJ97366.1"/>
    <property type="molecule type" value="Genomic_DNA"/>
</dbReference>